<feature type="compositionally biased region" description="Pro residues" evidence="9">
    <location>
        <begin position="927"/>
        <end position="944"/>
    </location>
</feature>
<dbReference type="SUPFAM" id="SSF46774">
    <property type="entry name" value="ARID-like"/>
    <property type="match status" value="1"/>
</dbReference>
<evidence type="ECO:0000313" key="12">
    <source>
        <dbReference type="Proteomes" id="UP001642540"/>
    </source>
</evidence>
<feature type="compositionally biased region" description="Polar residues" evidence="9">
    <location>
        <begin position="2190"/>
        <end position="2209"/>
    </location>
</feature>
<feature type="compositionally biased region" description="Basic and acidic residues" evidence="9">
    <location>
        <begin position="2098"/>
        <end position="2110"/>
    </location>
</feature>
<feature type="compositionally biased region" description="Basic and acidic residues" evidence="9">
    <location>
        <begin position="491"/>
        <end position="514"/>
    </location>
</feature>
<keyword evidence="12" id="KW-1185">Reference proteome</keyword>
<feature type="compositionally biased region" description="Basic and acidic residues" evidence="9">
    <location>
        <begin position="1977"/>
        <end position="1993"/>
    </location>
</feature>
<dbReference type="SMART" id="SM00333">
    <property type="entry name" value="TUDOR"/>
    <property type="match status" value="1"/>
</dbReference>
<dbReference type="CDD" id="cd20389">
    <property type="entry name" value="Tudor_ARID4_rpt1"/>
    <property type="match status" value="1"/>
</dbReference>
<dbReference type="SMART" id="SM01014">
    <property type="entry name" value="ARID"/>
    <property type="match status" value="1"/>
</dbReference>
<evidence type="ECO:0000256" key="8">
    <source>
        <dbReference type="ARBA" id="ARBA00023242"/>
    </source>
</evidence>
<dbReference type="Gene3D" id="2.30.30.140">
    <property type="match status" value="3"/>
</dbReference>
<feature type="compositionally biased region" description="Basic residues" evidence="9">
    <location>
        <begin position="569"/>
        <end position="579"/>
    </location>
</feature>
<feature type="region of interest" description="Disordered" evidence="9">
    <location>
        <begin position="1709"/>
        <end position="1752"/>
    </location>
</feature>
<feature type="region of interest" description="Disordered" evidence="9">
    <location>
        <begin position="1959"/>
        <end position="2230"/>
    </location>
</feature>
<feature type="compositionally biased region" description="Basic and acidic residues" evidence="9">
    <location>
        <begin position="435"/>
        <end position="468"/>
    </location>
</feature>
<evidence type="ECO:0000256" key="3">
    <source>
        <dbReference type="ARBA" id="ARBA00022843"/>
    </source>
</evidence>
<feature type="compositionally biased region" description="Basic and acidic residues" evidence="9">
    <location>
        <begin position="163"/>
        <end position="173"/>
    </location>
</feature>
<evidence type="ECO:0000256" key="2">
    <source>
        <dbReference type="ARBA" id="ARBA00022553"/>
    </source>
</evidence>
<feature type="compositionally biased region" description="Low complexity" evidence="9">
    <location>
        <begin position="412"/>
        <end position="422"/>
    </location>
</feature>
<feature type="compositionally biased region" description="Basic and acidic residues" evidence="9">
    <location>
        <begin position="825"/>
        <end position="845"/>
    </location>
</feature>
<dbReference type="InterPro" id="IPR000953">
    <property type="entry name" value="Chromo/chromo_shadow_dom"/>
</dbReference>
<dbReference type="InterPro" id="IPR012603">
    <property type="entry name" value="ARID4A/B_PWWP"/>
</dbReference>
<evidence type="ECO:0000256" key="4">
    <source>
        <dbReference type="ARBA" id="ARBA00022853"/>
    </source>
</evidence>
<feature type="compositionally biased region" description="Polar residues" evidence="9">
    <location>
        <begin position="520"/>
        <end position="533"/>
    </location>
</feature>
<dbReference type="InterPro" id="IPR016197">
    <property type="entry name" value="Chromo-like_dom_sf"/>
</dbReference>
<evidence type="ECO:0000256" key="1">
    <source>
        <dbReference type="ARBA" id="ARBA00022499"/>
    </source>
</evidence>
<feature type="compositionally biased region" description="Low complexity" evidence="9">
    <location>
        <begin position="853"/>
        <end position="878"/>
    </location>
</feature>
<dbReference type="SMART" id="SM00298">
    <property type="entry name" value="CHROMO"/>
    <property type="match status" value="1"/>
</dbReference>
<feature type="compositionally biased region" description="Basic and acidic residues" evidence="9">
    <location>
        <begin position="534"/>
        <end position="548"/>
    </location>
</feature>
<feature type="compositionally biased region" description="Acidic residues" evidence="9">
    <location>
        <begin position="151"/>
        <end position="162"/>
    </location>
</feature>
<keyword evidence="4" id="KW-0156">Chromatin regulator</keyword>
<feature type="compositionally biased region" description="Polar residues" evidence="9">
    <location>
        <begin position="2152"/>
        <end position="2165"/>
    </location>
</feature>
<feature type="compositionally biased region" description="Low complexity" evidence="9">
    <location>
        <begin position="1612"/>
        <end position="1627"/>
    </location>
</feature>
<organism evidence="11 12">
    <name type="scientific">Orchesella dallaii</name>
    <dbReference type="NCBI Taxonomy" id="48710"/>
    <lineage>
        <taxon>Eukaryota</taxon>
        <taxon>Metazoa</taxon>
        <taxon>Ecdysozoa</taxon>
        <taxon>Arthropoda</taxon>
        <taxon>Hexapoda</taxon>
        <taxon>Collembola</taxon>
        <taxon>Entomobryomorpha</taxon>
        <taxon>Entomobryoidea</taxon>
        <taxon>Orchesellidae</taxon>
        <taxon>Orchesellinae</taxon>
        <taxon>Orchesella</taxon>
    </lineage>
</organism>
<dbReference type="InterPro" id="IPR001606">
    <property type="entry name" value="ARID_dom"/>
</dbReference>
<dbReference type="Pfam" id="PF11717">
    <property type="entry name" value="Tudor-knot"/>
    <property type="match status" value="1"/>
</dbReference>
<keyword evidence="2" id="KW-0597">Phosphoprotein</keyword>
<feature type="domain" description="ARID" evidence="10">
    <location>
        <begin position="306"/>
        <end position="399"/>
    </location>
</feature>
<feature type="compositionally biased region" description="Acidic residues" evidence="9">
    <location>
        <begin position="289"/>
        <end position="305"/>
    </location>
</feature>
<dbReference type="SUPFAM" id="SSF54160">
    <property type="entry name" value="Chromo domain-like"/>
    <property type="match status" value="1"/>
</dbReference>
<dbReference type="CDD" id="cd20104">
    <property type="entry name" value="MBT_PHF20L1-like"/>
    <property type="match status" value="1"/>
</dbReference>
<feature type="region of interest" description="Disordered" evidence="9">
    <location>
        <begin position="118"/>
        <end position="173"/>
    </location>
</feature>
<feature type="region of interest" description="Disordered" evidence="9">
    <location>
        <begin position="1600"/>
        <end position="1630"/>
    </location>
</feature>
<dbReference type="Gene3D" id="1.10.150.60">
    <property type="entry name" value="ARID DNA-binding domain"/>
    <property type="match status" value="1"/>
</dbReference>
<feature type="region of interest" description="Disordered" evidence="9">
    <location>
        <begin position="1130"/>
        <end position="1152"/>
    </location>
</feature>
<dbReference type="InterPro" id="IPR025995">
    <property type="entry name" value="Tudor-knot"/>
</dbReference>
<feature type="region of interest" description="Disordered" evidence="9">
    <location>
        <begin position="674"/>
        <end position="984"/>
    </location>
</feature>
<feature type="compositionally biased region" description="Low complexity" evidence="9">
    <location>
        <begin position="1130"/>
        <end position="1141"/>
    </location>
</feature>
<feature type="compositionally biased region" description="Basic residues" evidence="9">
    <location>
        <begin position="2173"/>
        <end position="2182"/>
    </location>
</feature>
<feature type="compositionally biased region" description="Basic and acidic residues" evidence="9">
    <location>
        <begin position="906"/>
        <end position="915"/>
    </location>
</feature>
<protein>
    <recommendedName>
        <fullName evidence="10">ARID domain-containing protein</fullName>
    </recommendedName>
</protein>
<proteinExistence type="predicted"/>
<accession>A0ABP1PX81</accession>
<dbReference type="InterPro" id="IPR051232">
    <property type="entry name" value="ARID/SWI1_ChromRemod"/>
</dbReference>
<sequence>MADDPPYLTVGTEVSAKYKGAFCEAKIRKVVRVVKCKVTFKAGNGSSVIPDDQIRGILKVGANVEAKHPDKNQFMEATLNKIQDSSQYTVVFDDGDITTLRRSALCLKSGRHFNESETLDQLPLTHPEHFSNPVVGGRRGVRRRAPNTDADKDESSEEEDEYTPTKRDGRRKYEKELDMGKVVCVESTDKKKAKDTWFPALVVSPSAQDTVKIRTKDEYLVRSFRDGRYYTVPKKEITAFTKESSSKYDSNSNVLRTAVEKALLFLEKNELPPHWDREVLFANVRLSESGEEEQQSESEFSEDDPREEKDRFIAQLYKFMDDRSTPLNKVPQVCNKDIDLHKLFKTVTGKGGYTKVTNQSQWKAVAVKMGVGTMPSTSTINLVKQAYKKFLFNFEEFYRKLGCTWTPRTATSSSSKSRSSRSLFRERVTPSSSRESVREPKKEEGSDDSSSKKEVKEKSSPEDPKEKIPVIAPSPVADSPVPPDTGTGSESEVKKEVETEPRRSRGRQSKKEVDDAAASASPSTVKTKRQTTASKERDSSVASSKDDGGSAPPTPSSSTTTTPSTKQKGVGRGKYKRNSTKVEVEEKEIKEEKPIAPPVEPPPPKIMDIRLGDKLEVYYPKSEGKTYEAKVIDINEKNESFLVHYNGWNQRYDEWIDRARVSVNITLKMEATGEVDNGKTTNPANPGVTAKGMGKRKGRNSSSATSNSSSTTSSAAVTPTLTSSTASGTRSKVAIAAGKRKRSTSSEIPIISNAPKRRRTRQKSGQDTTSNTAPSESEPETSDSDGKSNKSEKTNVSVTSSAKDEPPTEPEPPATTLTTTTTVLKESKPSLKSVTEVKAENKMDVDDAEDEVSCSSATSAKSSKSKESPTSAPLVSTSKVEEISTKESSSSSSGSGQVIDLNQIRSEMKGLDKMVKSSGGTGTSSPSPAPPPLAAVGGSPPPSEPTKVDIYEFQEDFSDDSSTTAAPKLKMFSPRSPDKGPNMAPVVVLTDVVVQRKEEAQAATDKAEKEKASKPEPSGDAAPKSVIVVSQTEDSKEAAPPTTTTIKTVSSTPVTVTPPKPVTPIVTQSTPATTSISTPSSNISPFQSTPPPPVLSSPATGVVLLTTPSPSLVAPSLVAVTSAPTLPLVTKPKPTATKGGTSPVRMPSPSPIITRTPFQPVTITAAPPPPQPISIPPPPPVHTSITTHSVTPSAPVIVTAAPSATPILASVVTTQSIPVVAPPPPVLIQNVHRPQLQPVLTPVRPIITITSTASLSTPERPLLQPVVTSTPVAATITSVKDTKLMPFMTRKQDLFPHLIQPSSESSSIPSSSIPTISIISAKEASEIQAPTQPPPPPIKIAATIPPPPPVLKTPVKSGPLLTSIGSSESSPVIKPKKKKTKSLGTTPVKTMAPLPTGGAPPPPPIVVSSTTTGATISSTPTPGRKTPVKKRIPPPMESPVKSLKTTGSSSKPGKMNPEAMNAAIANVGASPIVSVSVATPPPPPVAVPTTVITSTTNLFQTHPSAPGVLFATTCAPPVPKPNPTSITIKSSAESIAASIAAVASMGPAPKTGMPTPLPEKKSGMPMKRFMKDSAFDKMYSKDKIFPVTSLPPQVSVSVSKSLQQLPPPPPIVIGKPGETSQSPVSSSQPPPPITIQAKFQPTVSHTLAGTTISGPAVTFMKTPAGHHIMDQAQVQSNLPKHPVIIIPAAPVVIKPAPYQHHQPLHNQSLAQQHIHQPPQSLAQQHQHQQHLHHTSSQISSQQQQHHHAHIAHAQAAMQPVIVSKPMSIEAHPIPHSTPSHHQQQPSVLATTSSTSIMKSTMLPITVTPSIVSSHPVSSHSITVTMQSAMNTMVQELKLPSADLPPTITVTKATTVMKSISPDIVAVSSYSSARSSSGYTPVKQQDLAPIVQAVRFEEKKEPEIIVKQVPPTAQIVFQTEKKIEVVPLPVKPIVSVAQDSLALRVKAEEESCSLLCEEIIPGSPTTGEESEKFEDEMEPRKLSESSERKPEVLKETPMVHTEMGRQMGTGNKPVIVVGPKFEDDEDGFLIELDDRRNKYDEDDDKIDDRSVDSPMGPPSEGRGDLPFRDSFSGSNMDGDGVDHSPPSSPSTSSTISTDDSSRHGSRQHDTSRLSPTPEGVSSKSKDSDDEDLDSDVGSKSTHIDDADSKHGSTRGSTRIRNQSSRLGRSPSPAMKRRRTIRRNKSPEELSRYTQRSRTSSGRKITPSSILKENAEVKAVPPPPLVNLSKPPKTGRYNFIPNLNGVHDSEQRISMISQAIYDLKDKYQKTKVEAASFDRRVKRWKRRVREKERLARQEATRAAS</sequence>
<feature type="compositionally biased region" description="Low complexity" evidence="9">
    <location>
        <begin position="701"/>
        <end position="727"/>
    </location>
</feature>
<dbReference type="PROSITE" id="PS51011">
    <property type="entry name" value="ARID"/>
    <property type="match status" value="1"/>
</dbReference>
<dbReference type="CDD" id="cd20390">
    <property type="entry name" value="Tudor_ARID4_rpt2"/>
    <property type="match status" value="1"/>
</dbReference>
<dbReference type="PANTHER" id="PTHR13964:SF27">
    <property type="entry name" value="HAT-TRICK, ISOFORM D"/>
    <property type="match status" value="1"/>
</dbReference>
<dbReference type="EMBL" id="CAXLJM020000014">
    <property type="protein sequence ID" value="CAL8081155.1"/>
    <property type="molecule type" value="Genomic_DNA"/>
</dbReference>
<feature type="compositionally biased region" description="Low complexity" evidence="9">
    <location>
        <begin position="1063"/>
        <end position="1085"/>
    </location>
</feature>
<feature type="region of interest" description="Disordered" evidence="9">
    <location>
        <begin position="287"/>
        <end position="307"/>
    </location>
</feature>
<dbReference type="CDD" id="cd05162">
    <property type="entry name" value="PWWP"/>
    <property type="match status" value="1"/>
</dbReference>
<dbReference type="Pfam" id="PF08169">
    <property type="entry name" value="RBB1NT"/>
    <property type="match status" value="1"/>
</dbReference>
<evidence type="ECO:0000256" key="7">
    <source>
        <dbReference type="ARBA" id="ARBA00023163"/>
    </source>
</evidence>
<feature type="region of interest" description="Disordered" evidence="9">
    <location>
        <begin position="1362"/>
        <end position="1453"/>
    </location>
</feature>
<feature type="compositionally biased region" description="Low complexity" evidence="9">
    <location>
        <begin position="1734"/>
        <end position="1743"/>
    </location>
</feature>
<dbReference type="InterPro" id="IPR036431">
    <property type="entry name" value="ARID_dom_sf"/>
</dbReference>
<dbReference type="SMART" id="SM00501">
    <property type="entry name" value="BRIGHT"/>
    <property type="match status" value="1"/>
</dbReference>
<name>A0ABP1PX81_9HEXA</name>
<feature type="compositionally biased region" description="Low complexity" evidence="9">
    <location>
        <begin position="1406"/>
        <end position="1423"/>
    </location>
</feature>
<feature type="region of interest" description="Disordered" evidence="9">
    <location>
        <begin position="997"/>
        <end position="1094"/>
    </location>
</feature>
<dbReference type="PANTHER" id="PTHR13964">
    <property type="entry name" value="RBP-RELATED"/>
    <property type="match status" value="1"/>
</dbReference>
<keyword evidence="3" id="KW-0832">Ubl conjugation</keyword>
<dbReference type="Pfam" id="PF01388">
    <property type="entry name" value="ARID"/>
    <property type="match status" value="1"/>
</dbReference>
<feature type="region of interest" description="Disordered" evidence="9">
    <location>
        <begin position="407"/>
        <end position="607"/>
    </location>
</feature>
<dbReference type="InterPro" id="IPR002999">
    <property type="entry name" value="Tudor"/>
</dbReference>
<dbReference type="Proteomes" id="UP001642540">
    <property type="component" value="Unassembled WGS sequence"/>
</dbReference>
<keyword evidence="6" id="KW-0238">DNA-binding</keyword>
<feature type="compositionally biased region" description="Pro residues" evidence="9">
    <location>
        <begin position="595"/>
        <end position="605"/>
    </location>
</feature>
<gene>
    <name evidence="11" type="ORF">ODALV1_LOCUS4853</name>
</gene>
<feature type="compositionally biased region" description="Basic and acidic residues" evidence="9">
    <location>
        <begin position="997"/>
        <end position="1014"/>
    </location>
</feature>
<feature type="compositionally biased region" description="Low complexity" evidence="9">
    <location>
        <begin position="2082"/>
        <end position="2097"/>
    </location>
</feature>
<feature type="compositionally biased region" description="Low complexity" evidence="9">
    <location>
        <begin position="1040"/>
        <end position="1055"/>
    </location>
</feature>
<keyword evidence="5" id="KW-0805">Transcription regulation</keyword>
<reference evidence="11 12" key="1">
    <citation type="submission" date="2024-08" db="EMBL/GenBank/DDBJ databases">
        <authorList>
            <person name="Cucini C."/>
            <person name="Frati F."/>
        </authorList>
    </citation>
    <scope>NUCLEOTIDE SEQUENCE [LARGE SCALE GENOMIC DNA]</scope>
</reference>
<feature type="compositionally biased region" description="Low complexity" evidence="9">
    <location>
        <begin position="886"/>
        <end position="899"/>
    </location>
</feature>
<keyword evidence="8" id="KW-0539">Nucleus</keyword>
<dbReference type="SUPFAM" id="SSF63748">
    <property type="entry name" value="Tudor/PWWP/MBT"/>
    <property type="match status" value="2"/>
</dbReference>
<feature type="compositionally biased region" description="Basic and acidic residues" evidence="9">
    <location>
        <begin position="2140"/>
        <end position="2149"/>
    </location>
</feature>
<evidence type="ECO:0000256" key="6">
    <source>
        <dbReference type="ARBA" id="ARBA00023125"/>
    </source>
</evidence>
<feature type="compositionally biased region" description="Basic and acidic residues" evidence="9">
    <location>
        <begin position="784"/>
        <end position="793"/>
    </location>
</feature>
<comment type="caution">
    <text evidence="11">The sequence shown here is derived from an EMBL/GenBank/DDBJ whole genome shotgun (WGS) entry which is preliminary data.</text>
</comment>
<evidence type="ECO:0000259" key="10">
    <source>
        <dbReference type="PROSITE" id="PS51011"/>
    </source>
</evidence>
<evidence type="ECO:0000313" key="11">
    <source>
        <dbReference type="EMBL" id="CAL8081155.1"/>
    </source>
</evidence>
<keyword evidence="1" id="KW-1017">Isopeptide bond</keyword>
<evidence type="ECO:0000256" key="9">
    <source>
        <dbReference type="SAM" id="MobiDB-lite"/>
    </source>
</evidence>
<evidence type="ECO:0000256" key="5">
    <source>
        <dbReference type="ARBA" id="ARBA00023015"/>
    </source>
</evidence>
<feature type="compositionally biased region" description="Low complexity" evidence="9">
    <location>
        <begin position="1382"/>
        <end position="1397"/>
    </location>
</feature>
<feature type="compositionally biased region" description="Low complexity" evidence="9">
    <location>
        <begin position="556"/>
        <end position="565"/>
    </location>
</feature>
<feature type="compositionally biased region" description="Basic and acidic residues" evidence="9">
    <location>
        <begin position="580"/>
        <end position="594"/>
    </location>
</feature>
<feature type="compositionally biased region" description="Low complexity" evidence="9">
    <location>
        <begin position="1715"/>
        <end position="1726"/>
    </location>
</feature>
<keyword evidence="7" id="KW-0804">Transcription</keyword>